<dbReference type="eggNOG" id="COG3706">
    <property type="taxonomic scope" value="Bacteria"/>
</dbReference>
<feature type="transmembrane region" description="Helical" evidence="3">
    <location>
        <begin position="149"/>
        <end position="168"/>
    </location>
</feature>
<name>E8WY09_GRATM</name>
<comment type="catalytic activity">
    <reaction evidence="2">
        <text>2 GTP = 3',3'-c-di-GMP + 2 diphosphate</text>
        <dbReference type="Rhea" id="RHEA:24898"/>
        <dbReference type="ChEBI" id="CHEBI:33019"/>
        <dbReference type="ChEBI" id="CHEBI:37565"/>
        <dbReference type="ChEBI" id="CHEBI:58805"/>
        <dbReference type="EC" id="2.7.7.65"/>
    </reaction>
</comment>
<feature type="transmembrane region" description="Helical" evidence="3">
    <location>
        <begin position="92"/>
        <end position="110"/>
    </location>
</feature>
<proteinExistence type="predicted"/>
<evidence type="ECO:0000256" key="3">
    <source>
        <dbReference type="SAM" id="Phobius"/>
    </source>
</evidence>
<dbReference type="InterPro" id="IPR029787">
    <property type="entry name" value="Nucleotide_cyclase"/>
</dbReference>
<dbReference type="InterPro" id="IPR000160">
    <property type="entry name" value="GGDEF_dom"/>
</dbReference>
<evidence type="ECO:0000256" key="1">
    <source>
        <dbReference type="ARBA" id="ARBA00012528"/>
    </source>
</evidence>
<dbReference type="PROSITE" id="PS50887">
    <property type="entry name" value="GGDEF"/>
    <property type="match status" value="1"/>
</dbReference>
<dbReference type="InterPro" id="IPR043128">
    <property type="entry name" value="Rev_trsase/Diguanyl_cyclase"/>
</dbReference>
<dbReference type="SUPFAM" id="SSF55073">
    <property type="entry name" value="Nucleotide cyclase"/>
    <property type="match status" value="1"/>
</dbReference>
<dbReference type="SMART" id="SM00267">
    <property type="entry name" value="GGDEF"/>
    <property type="match status" value="1"/>
</dbReference>
<feature type="transmembrane region" description="Helical" evidence="3">
    <location>
        <begin position="65"/>
        <end position="85"/>
    </location>
</feature>
<keyword evidence="3" id="KW-0472">Membrane</keyword>
<keyword evidence="6" id="KW-1185">Reference proteome</keyword>
<feature type="transmembrane region" description="Helical" evidence="3">
    <location>
        <begin position="33"/>
        <end position="53"/>
    </location>
</feature>
<dbReference type="PANTHER" id="PTHR45138:SF9">
    <property type="entry name" value="DIGUANYLATE CYCLASE DGCM-RELATED"/>
    <property type="match status" value="1"/>
</dbReference>
<accession>E8WY09</accession>
<dbReference type="NCBIfam" id="TIGR00254">
    <property type="entry name" value="GGDEF"/>
    <property type="match status" value="1"/>
</dbReference>
<dbReference type="EMBL" id="CP002480">
    <property type="protein sequence ID" value="ADW67548.1"/>
    <property type="molecule type" value="Genomic_DNA"/>
</dbReference>
<evidence type="ECO:0000256" key="2">
    <source>
        <dbReference type="ARBA" id="ARBA00034247"/>
    </source>
</evidence>
<dbReference type="AlphaFoldDB" id="E8WY09"/>
<dbReference type="Gene3D" id="3.30.70.270">
    <property type="match status" value="1"/>
</dbReference>
<dbReference type="InterPro" id="IPR050469">
    <property type="entry name" value="Diguanylate_Cyclase"/>
</dbReference>
<feature type="transmembrane region" description="Helical" evidence="3">
    <location>
        <begin position="6"/>
        <end position="26"/>
    </location>
</feature>
<dbReference type="Pfam" id="PF00990">
    <property type="entry name" value="GGDEF"/>
    <property type="match status" value="1"/>
</dbReference>
<dbReference type="FunFam" id="3.30.70.270:FF:000001">
    <property type="entry name" value="Diguanylate cyclase domain protein"/>
    <property type="match status" value="1"/>
</dbReference>
<dbReference type="GO" id="GO:0052621">
    <property type="term" value="F:diguanylate cyclase activity"/>
    <property type="evidence" value="ECO:0007669"/>
    <property type="project" value="UniProtKB-EC"/>
</dbReference>
<feature type="domain" description="GGDEF" evidence="4">
    <location>
        <begin position="252"/>
        <end position="385"/>
    </location>
</feature>
<dbReference type="OrthoDB" id="9759607at2"/>
<evidence type="ECO:0000313" key="5">
    <source>
        <dbReference type="EMBL" id="ADW67548.1"/>
    </source>
</evidence>
<dbReference type="KEGG" id="acm:AciX9_0476"/>
<reference evidence="6" key="1">
    <citation type="submission" date="2011-01" db="EMBL/GenBank/DDBJ databases">
        <title>Complete sequence of chromosome of Acidobacterium sp. MP5ACTX9.</title>
        <authorList>
            <consortium name="US DOE Joint Genome Institute"/>
            <person name="Lucas S."/>
            <person name="Copeland A."/>
            <person name="Lapidus A."/>
            <person name="Cheng J.-F."/>
            <person name="Goodwin L."/>
            <person name="Pitluck S."/>
            <person name="Teshima H."/>
            <person name="Detter J.C."/>
            <person name="Han C."/>
            <person name="Tapia R."/>
            <person name="Land M."/>
            <person name="Hauser L."/>
            <person name="Kyrpides N."/>
            <person name="Ivanova N."/>
            <person name="Ovchinnikova G."/>
            <person name="Pagani I."/>
            <person name="Rawat S.R."/>
            <person name="Mannisto M."/>
            <person name="Haggblom M.M."/>
            <person name="Woyke T."/>
        </authorList>
    </citation>
    <scope>NUCLEOTIDE SEQUENCE [LARGE SCALE GENOMIC DNA]</scope>
    <source>
        <strain evidence="6">MP5ACTX9</strain>
    </source>
</reference>
<dbReference type="PaxDb" id="1198114-AciX9_0476"/>
<dbReference type="Proteomes" id="UP000000343">
    <property type="component" value="Chromosome"/>
</dbReference>
<dbReference type="EC" id="2.7.7.65" evidence="1"/>
<sequence>MDYRTLFLANIAFMTVYTAFAVLLALHNRKIKGLSLLSAGLVVALLETILQGLDGSISPLWSSLAANELYLLTFVLQMLGLRWFVTRSSLRMRWPMVCIAVMMVSYAGLYAARVAYIGNLINIPVIVLCGTTAWMLLRRGRGLYLRVSRWTTVFLLGEMAVAFYRALLTNLHYALPWAVAAARHDSRWLDSLIAGMFVSSCVVMCDLWFFVTALESELMEQARTDSLTGALNRRALRVEGAREVARTLRSGHTLCLLLLDVDHFKELNDTFGHSAGDAALQYMVQQVRGVLRTQDLLARSGGEEFTILLPETPLDRGELVAERLRLEVDSKDFIYEGTAIHLSVSVGVATLDPHCADFEALMRRADSAMYMAKRMGRNRVMAYGAEALVDDRQINIA</sequence>
<evidence type="ECO:0000259" key="4">
    <source>
        <dbReference type="PROSITE" id="PS50887"/>
    </source>
</evidence>
<dbReference type="PANTHER" id="PTHR45138">
    <property type="entry name" value="REGULATORY COMPONENTS OF SENSORY TRANSDUCTION SYSTEM"/>
    <property type="match status" value="1"/>
</dbReference>
<organism evidence="6">
    <name type="scientific">Granulicella tundricola (strain ATCC BAA-1859 / DSM 23138 / MP5ACTX9)</name>
    <dbReference type="NCBI Taxonomy" id="1198114"/>
    <lineage>
        <taxon>Bacteria</taxon>
        <taxon>Pseudomonadati</taxon>
        <taxon>Acidobacteriota</taxon>
        <taxon>Terriglobia</taxon>
        <taxon>Terriglobales</taxon>
        <taxon>Acidobacteriaceae</taxon>
        <taxon>Granulicella</taxon>
    </lineage>
</organism>
<keyword evidence="3" id="KW-0812">Transmembrane</keyword>
<feature type="transmembrane region" description="Helical" evidence="3">
    <location>
        <begin position="188"/>
        <end position="211"/>
    </location>
</feature>
<dbReference type="STRING" id="1198114.AciX9_0476"/>
<keyword evidence="3" id="KW-1133">Transmembrane helix</keyword>
<feature type="transmembrane region" description="Helical" evidence="3">
    <location>
        <begin position="116"/>
        <end position="137"/>
    </location>
</feature>
<gene>
    <name evidence="5" type="ordered locus">AciX9_0476</name>
</gene>
<protein>
    <recommendedName>
        <fullName evidence="1">diguanylate cyclase</fullName>
        <ecNumber evidence="1">2.7.7.65</ecNumber>
    </recommendedName>
</protein>
<evidence type="ECO:0000313" key="6">
    <source>
        <dbReference type="Proteomes" id="UP000000343"/>
    </source>
</evidence>
<dbReference type="CDD" id="cd01949">
    <property type="entry name" value="GGDEF"/>
    <property type="match status" value="1"/>
</dbReference>
<dbReference type="HOGENOM" id="CLU_000445_11_1_0"/>